<accession>A0A6A4GBV2</accession>
<evidence type="ECO:0000313" key="1">
    <source>
        <dbReference type="EMBL" id="KAE9382923.1"/>
    </source>
</evidence>
<reference evidence="1" key="1">
    <citation type="journal article" date="2019" name="Environ. Microbiol.">
        <title>Fungal ecological strategies reflected in gene transcription - a case study of two litter decomposers.</title>
        <authorList>
            <person name="Barbi F."/>
            <person name="Kohler A."/>
            <person name="Barry K."/>
            <person name="Baskaran P."/>
            <person name="Daum C."/>
            <person name="Fauchery L."/>
            <person name="Ihrmark K."/>
            <person name="Kuo A."/>
            <person name="LaButti K."/>
            <person name="Lipzen A."/>
            <person name="Morin E."/>
            <person name="Grigoriev I.V."/>
            <person name="Henrissat B."/>
            <person name="Lindahl B."/>
            <person name="Martin F."/>
        </authorList>
    </citation>
    <scope>NUCLEOTIDE SEQUENCE</scope>
    <source>
        <strain evidence="1">JB14</strain>
    </source>
</reference>
<evidence type="ECO:0000313" key="2">
    <source>
        <dbReference type="Proteomes" id="UP000799118"/>
    </source>
</evidence>
<dbReference type="EMBL" id="ML770850">
    <property type="protein sequence ID" value="KAE9382923.1"/>
    <property type="molecule type" value="Genomic_DNA"/>
</dbReference>
<sequence>MPLVGIGGSAANFTIHNLSAASYYDDWEAALPPFIHLKSPIEVEACGLPGRDLPSRLRRSLRA</sequence>
<dbReference type="Proteomes" id="UP000799118">
    <property type="component" value="Unassembled WGS sequence"/>
</dbReference>
<gene>
    <name evidence="1" type="ORF">BT96DRAFT_1009864</name>
</gene>
<keyword evidence="2" id="KW-1185">Reference proteome</keyword>
<organism evidence="1 2">
    <name type="scientific">Gymnopus androsaceus JB14</name>
    <dbReference type="NCBI Taxonomy" id="1447944"/>
    <lineage>
        <taxon>Eukaryota</taxon>
        <taxon>Fungi</taxon>
        <taxon>Dikarya</taxon>
        <taxon>Basidiomycota</taxon>
        <taxon>Agaricomycotina</taxon>
        <taxon>Agaricomycetes</taxon>
        <taxon>Agaricomycetidae</taxon>
        <taxon>Agaricales</taxon>
        <taxon>Marasmiineae</taxon>
        <taxon>Omphalotaceae</taxon>
        <taxon>Gymnopus</taxon>
    </lineage>
</organism>
<dbReference type="AlphaFoldDB" id="A0A6A4GBV2"/>
<name>A0A6A4GBV2_9AGAR</name>
<protein>
    <submittedName>
        <fullName evidence="1">Uncharacterized protein</fullName>
    </submittedName>
</protein>
<proteinExistence type="predicted"/>